<keyword evidence="1" id="KW-1133">Transmembrane helix</keyword>
<feature type="transmembrane region" description="Helical" evidence="1">
    <location>
        <begin position="350"/>
        <end position="369"/>
    </location>
</feature>
<keyword evidence="3" id="KW-1185">Reference proteome</keyword>
<dbReference type="Proteomes" id="UP000606922">
    <property type="component" value="Unassembled WGS sequence"/>
</dbReference>
<protein>
    <recommendedName>
        <fullName evidence="4">Gram-positive cocci surface proteins LPxTG domain-containing protein</fullName>
    </recommendedName>
</protein>
<reference evidence="2" key="2">
    <citation type="submission" date="2020-09" db="EMBL/GenBank/DDBJ databases">
        <authorList>
            <person name="Sun Q."/>
            <person name="Zhou Y."/>
        </authorList>
    </citation>
    <scope>NUCLEOTIDE SEQUENCE</scope>
    <source>
        <strain evidence="2">CGMCC 1.12813</strain>
    </source>
</reference>
<gene>
    <name evidence="2" type="ORF">GCM10010979_31590</name>
</gene>
<dbReference type="AlphaFoldDB" id="A0A916ST77"/>
<keyword evidence="1" id="KW-0472">Membrane</keyword>
<sequence>MSPSARLPRRLAVATIAVASLLFAVIGAGPASAIDLPFAVTAPAEGSTAASRTPVFSGNGFEGATVTVTPTAGQADAVTTTVLPDGTWTTGGVAYGVTATATQQAVVTHTTFGGVTDSITVSFALPPVATAGSIVITSPANGTTLDSSLLTVTGTAPVGSVISYFFPLGSGDGPPSTLTVGSTGTFALEFVVPYENGNPYDFVFEGVTAGGLPLAPATLTFSPARFLAAPTIITPAPGASLVGSSVTFTGTGVPGRSVIVSAYVPGLPLGEFERYSRVSPEAVIDAQGRWTTSIALLPATYTVFASLVEVEGDGGFVISDPSPEFRFTLAAGTAPTGTAPAELANTGFDAGIVLPAGVVLLLGGCALVLTRRRLAAE</sequence>
<keyword evidence="1" id="KW-0812">Transmembrane</keyword>
<evidence type="ECO:0000256" key="1">
    <source>
        <dbReference type="SAM" id="Phobius"/>
    </source>
</evidence>
<reference evidence="2" key="1">
    <citation type="journal article" date="2014" name="Int. J. Syst. Evol. Microbiol.">
        <title>Complete genome sequence of Corynebacterium casei LMG S-19264T (=DSM 44701T), isolated from a smear-ripened cheese.</title>
        <authorList>
            <consortium name="US DOE Joint Genome Institute (JGI-PGF)"/>
            <person name="Walter F."/>
            <person name="Albersmeier A."/>
            <person name="Kalinowski J."/>
            <person name="Ruckert C."/>
        </authorList>
    </citation>
    <scope>NUCLEOTIDE SEQUENCE</scope>
    <source>
        <strain evidence="2">CGMCC 1.12813</strain>
    </source>
</reference>
<organism evidence="2 3">
    <name type="scientific">Conyzicola nivalis</name>
    <dbReference type="NCBI Taxonomy" id="1477021"/>
    <lineage>
        <taxon>Bacteria</taxon>
        <taxon>Bacillati</taxon>
        <taxon>Actinomycetota</taxon>
        <taxon>Actinomycetes</taxon>
        <taxon>Micrococcales</taxon>
        <taxon>Microbacteriaceae</taxon>
        <taxon>Conyzicola</taxon>
    </lineage>
</organism>
<proteinExistence type="predicted"/>
<evidence type="ECO:0000313" key="2">
    <source>
        <dbReference type="EMBL" id="GGB14682.1"/>
    </source>
</evidence>
<name>A0A916ST77_9MICO</name>
<comment type="caution">
    <text evidence="2">The sequence shown here is derived from an EMBL/GenBank/DDBJ whole genome shotgun (WGS) entry which is preliminary data.</text>
</comment>
<evidence type="ECO:0008006" key="4">
    <source>
        <dbReference type="Google" id="ProtNLM"/>
    </source>
</evidence>
<dbReference type="EMBL" id="BMGB01000002">
    <property type="protein sequence ID" value="GGB14682.1"/>
    <property type="molecule type" value="Genomic_DNA"/>
</dbReference>
<evidence type="ECO:0000313" key="3">
    <source>
        <dbReference type="Proteomes" id="UP000606922"/>
    </source>
</evidence>
<accession>A0A916ST77</accession>
<dbReference type="RefSeq" id="WP_188511711.1">
    <property type="nucleotide sequence ID" value="NZ_BMGB01000002.1"/>
</dbReference>